<dbReference type="EMBL" id="JAEPWM010000001">
    <property type="protein sequence ID" value="MBK6004912.1"/>
    <property type="molecule type" value="Genomic_DNA"/>
</dbReference>
<proteinExistence type="predicted"/>
<feature type="domain" description="DUF2231" evidence="2">
    <location>
        <begin position="9"/>
        <end position="116"/>
    </location>
</feature>
<reference evidence="3" key="2">
    <citation type="submission" date="2021-01" db="EMBL/GenBank/DDBJ databases">
        <authorList>
            <person name="Kang M."/>
        </authorList>
    </citation>
    <scope>NUCLEOTIDE SEQUENCE</scope>
    <source>
        <strain evidence="3">KACC 17527</strain>
    </source>
</reference>
<feature type="transmembrane region" description="Helical" evidence="1">
    <location>
        <begin position="39"/>
        <end position="62"/>
    </location>
</feature>
<keyword evidence="1" id="KW-0812">Transmembrane</keyword>
<reference evidence="3" key="1">
    <citation type="journal article" date="2012" name="J. Microbiol. Biotechnol.">
        <title>Ramlibacter ginsenosidimutans sp. nov., with ginsenoside-converting activity.</title>
        <authorList>
            <person name="Wang L."/>
            <person name="An D.S."/>
            <person name="Kim S.G."/>
            <person name="Jin F.X."/>
            <person name="Kim S.C."/>
            <person name="Lee S.T."/>
            <person name="Im W.T."/>
        </authorList>
    </citation>
    <scope>NUCLEOTIDE SEQUENCE</scope>
    <source>
        <strain evidence="3">KACC 17527</strain>
    </source>
</reference>
<evidence type="ECO:0000256" key="1">
    <source>
        <dbReference type="SAM" id="Phobius"/>
    </source>
</evidence>
<organism evidence="3 4">
    <name type="scientific">Ramlibacter ginsenosidimutans</name>
    <dbReference type="NCBI Taxonomy" id="502333"/>
    <lineage>
        <taxon>Bacteria</taxon>
        <taxon>Pseudomonadati</taxon>
        <taxon>Pseudomonadota</taxon>
        <taxon>Betaproteobacteria</taxon>
        <taxon>Burkholderiales</taxon>
        <taxon>Comamonadaceae</taxon>
        <taxon>Ramlibacter</taxon>
    </lineage>
</organism>
<feature type="transmembrane region" description="Helical" evidence="1">
    <location>
        <begin position="7"/>
        <end position="27"/>
    </location>
</feature>
<evidence type="ECO:0000313" key="3">
    <source>
        <dbReference type="EMBL" id="MBK6004912.1"/>
    </source>
</evidence>
<feature type="transmembrane region" description="Helical" evidence="1">
    <location>
        <begin position="74"/>
        <end position="93"/>
    </location>
</feature>
<dbReference type="Proteomes" id="UP000630528">
    <property type="component" value="Unassembled WGS sequence"/>
</dbReference>
<protein>
    <recommendedName>
        <fullName evidence="2">DUF2231 domain-containing protein</fullName>
    </recommendedName>
</protein>
<gene>
    <name evidence="3" type="ORF">JJB11_02305</name>
</gene>
<keyword evidence="4" id="KW-1185">Reference proteome</keyword>
<comment type="caution">
    <text evidence="3">The sequence shown here is derived from an EMBL/GenBank/DDBJ whole genome shotgun (WGS) entry which is preliminary data.</text>
</comment>
<keyword evidence="1" id="KW-0472">Membrane</keyword>
<evidence type="ECO:0000259" key="2">
    <source>
        <dbReference type="Pfam" id="PF09990"/>
    </source>
</evidence>
<accession>A0A934TQM7</accession>
<dbReference type="RefSeq" id="WP_201166283.1">
    <property type="nucleotide sequence ID" value="NZ_JAEPWM010000001.1"/>
</dbReference>
<feature type="transmembrane region" description="Helical" evidence="1">
    <location>
        <begin position="99"/>
        <end position="121"/>
    </location>
</feature>
<evidence type="ECO:0000313" key="4">
    <source>
        <dbReference type="Proteomes" id="UP000630528"/>
    </source>
</evidence>
<name>A0A934TQM7_9BURK</name>
<dbReference type="InterPro" id="IPR019251">
    <property type="entry name" value="DUF2231_TM"/>
</dbReference>
<sequence>MTLYRTIFPIPIVCFLAALVSDIGYASSANLQYLHFSEWLIAAGLAVGALVALVLLVVVVANSAMRTRPGWMHLVLFYAALAVELVNALVHTIDGWTAVVWNGMMLSVIGTILALAAAATLRAAPLAWTGHREVRA</sequence>
<keyword evidence="1" id="KW-1133">Transmembrane helix</keyword>
<dbReference type="Pfam" id="PF09990">
    <property type="entry name" value="DUF2231"/>
    <property type="match status" value="1"/>
</dbReference>
<dbReference type="AlphaFoldDB" id="A0A934TQM7"/>